<evidence type="ECO:0000256" key="3">
    <source>
        <dbReference type="ARBA" id="ARBA00022729"/>
    </source>
</evidence>
<dbReference type="InterPro" id="IPR056790">
    <property type="entry name" value="Ribophorin_II_C"/>
</dbReference>
<dbReference type="GO" id="GO:0008250">
    <property type="term" value="C:oligosaccharyltransferase complex"/>
    <property type="evidence" value="ECO:0007669"/>
    <property type="project" value="InterPro"/>
</dbReference>
<dbReference type="InterPro" id="IPR008814">
    <property type="entry name" value="Swp1"/>
</dbReference>
<sequence length="409" mass="44232">MRLIQCAVQLGLLAAAAPSVYAASWGFTDATVSVNSKSASANIKETLKENTPLSQPIALGESDSLKLILTTQEARSAKRPHQAFLLLKDSQNGLDISYPLSVKDSGKSKLELAQKDLPVQFLTGSSPIDAEIVIGSFGASDPYRKLAFQLSVNGEGKKSSKSDDIERYGKLAEIHHIFKQDPQSPAVLLTLIFLLATLITIPVLAASWFFLDANLNHLPAALQSAPIPHVVFVGSIIGLEGIFFLYYTSWNLFQTLPAALAVGTIAFLSGSRALGELTFKAIDLDAHDPHFAASLRSIGPVTPNPTMSNSSTFNAASRRPSVFPDADNNPALLVVSSRARITRLAEQEQEAFGRPSHPGREFLDALTIRQVLSMRDRQRLSPGDIERLLRLRKGVVDRLGEKGVVSEPA</sequence>
<feature type="transmembrane region" description="Helical" evidence="7">
    <location>
        <begin position="253"/>
        <end position="270"/>
    </location>
</feature>
<dbReference type="AlphaFoldDB" id="A0A7H8QI61"/>
<feature type="transmembrane region" description="Helical" evidence="7">
    <location>
        <begin position="230"/>
        <end position="247"/>
    </location>
</feature>
<feature type="chain" id="PRO_5044295223" evidence="8">
    <location>
        <begin position="23"/>
        <end position="409"/>
    </location>
</feature>
<dbReference type="InterPro" id="IPR054448">
    <property type="entry name" value="HTH_put_ascomycetes"/>
</dbReference>
<reference evidence="12" key="1">
    <citation type="submission" date="2020-06" db="EMBL/GenBank/DDBJ databases">
        <title>A chromosome-scale genome assembly of Talaromyces rugulosus W13939.</title>
        <authorList>
            <person name="Wang B."/>
            <person name="Guo L."/>
            <person name="Ye K."/>
            <person name="Wang L."/>
        </authorList>
    </citation>
    <scope>NUCLEOTIDE SEQUENCE [LARGE SCALE GENOMIC DNA]</scope>
    <source>
        <strain evidence="12">W13939</strain>
    </source>
</reference>
<dbReference type="GeneID" id="55988267"/>
<keyword evidence="3 8" id="KW-0732">Signal</keyword>
<dbReference type="GO" id="GO:0006487">
    <property type="term" value="P:protein N-linked glycosylation"/>
    <property type="evidence" value="ECO:0007669"/>
    <property type="project" value="TreeGrafter"/>
</dbReference>
<gene>
    <name evidence="11" type="ORF">TRUGW13939_00754</name>
</gene>
<dbReference type="PANTHER" id="PTHR12640:SF0">
    <property type="entry name" value="DOLICHYL-DIPHOSPHOOLIGOSACCHARIDE--PROTEIN GLYCOSYLTRANSFERASE SUBUNIT 2"/>
    <property type="match status" value="1"/>
</dbReference>
<accession>A0A7H8QI61</accession>
<dbReference type="OrthoDB" id="432292at2759"/>
<protein>
    <submittedName>
        <fullName evidence="11">Uncharacterized protein</fullName>
    </submittedName>
</protein>
<dbReference type="Pfam" id="PF22943">
    <property type="entry name" value="HTH_68"/>
    <property type="match status" value="1"/>
</dbReference>
<evidence type="ECO:0000256" key="6">
    <source>
        <dbReference type="ARBA" id="ARBA00023136"/>
    </source>
</evidence>
<keyword evidence="5 7" id="KW-1133">Transmembrane helix</keyword>
<evidence type="ECO:0000259" key="10">
    <source>
        <dbReference type="Pfam" id="PF25147"/>
    </source>
</evidence>
<evidence type="ECO:0000256" key="7">
    <source>
        <dbReference type="SAM" id="Phobius"/>
    </source>
</evidence>
<keyword evidence="12" id="KW-1185">Reference proteome</keyword>
<feature type="domain" description="Helix-turn-helix" evidence="9">
    <location>
        <begin position="362"/>
        <end position="406"/>
    </location>
</feature>
<feature type="transmembrane region" description="Helical" evidence="7">
    <location>
        <begin position="186"/>
        <end position="210"/>
    </location>
</feature>
<dbReference type="PANTHER" id="PTHR12640">
    <property type="entry name" value="RIBOPHORIN II"/>
    <property type="match status" value="1"/>
</dbReference>
<keyword evidence="4" id="KW-0256">Endoplasmic reticulum</keyword>
<feature type="signal peptide" evidence="8">
    <location>
        <begin position="1"/>
        <end position="22"/>
    </location>
</feature>
<dbReference type="EMBL" id="CP055898">
    <property type="protein sequence ID" value="QKX53674.1"/>
    <property type="molecule type" value="Genomic_DNA"/>
</dbReference>
<keyword evidence="2 7" id="KW-0812">Transmembrane</keyword>
<dbReference type="KEGG" id="trg:TRUGW13939_00754"/>
<evidence type="ECO:0000256" key="8">
    <source>
        <dbReference type="SAM" id="SignalP"/>
    </source>
</evidence>
<evidence type="ECO:0000313" key="11">
    <source>
        <dbReference type="EMBL" id="QKX53674.1"/>
    </source>
</evidence>
<dbReference type="RefSeq" id="XP_035339853.1">
    <property type="nucleotide sequence ID" value="XM_035483960.1"/>
</dbReference>
<evidence type="ECO:0000256" key="1">
    <source>
        <dbReference type="ARBA" id="ARBA00004477"/>
    </source>
</evidence>
<evidence type="ECO:0000259" key="9">
    <source>
        <dbReference type="Pfam" id="PF22943"/>
    </source>
</evidence>
<dbReference type="UniPathway" id="UPA00378"/>
<keyword evidence="6 7" id="KW-0472">Membrane</keyword>
<evidence type="ECO:0000256" key="5">
    <source>
        <dbReference type="ARBA" id="ARBA00022989"/>
    </source>
</evidence>
<proteinExistence type="predicted"/>
<dbReference type="Proteomes" id="UP000509510">
    <property type="component" value="Chromosome I"/>
</dbReference>
<evidence type="ECO:0000313" key="12">
    <source>
        <dbReference type="Proteomes" id="UP000509510"/>
    </source>
</evidence>
<evidence type="ECO:0000256" key="2">
    <source>
        <dbReference type="ARBA" id="ARBA00022692"/>
    </source>
</evidence>
<name>A0A7H8QI61_TALRU</name>
<comment type="subcellular location">
    <subcellularLocation>
        <location evidence="1">Endoplasmic reticulum membrane</location>
        <topology evidence="1">Multi-pass membrane protein</topology>
    </subcellularLocation>
</comment>
<feature type="domain" description="Ribophorin II C-terminal" evidence="10">
    <location>
        <begin position="178"/>
        <end position="277"/>
    </location>
</feature>
<evidence type="ECO:0000256" key="4">
    <source>
        <dbReference type="ARBA" id="ARBA00022824"/>
    </source>
</evidence>
<dbReference type="Pfam" id="PF25147">
    <property type="entry name" value="Ribophorin_II_C"/>
    <property type="match status" value="1"/>
</dbReference>
<organism evidence="11 12">
    <name type="scientific">Talaromyces rugulosus</name>
    <name type="common">Penicillium rugulosum</name>
    <dbReference type="NCBI Taxonomy" id="121627"/>
    <lineage>
        <taxon>Eukaryota</taxon>
        <taxon>Fungi</taxon>
        <taxon>Dikarya</taxon>
        <taxon>Ascomycota</taxon>
        <taxon>Pezizomycotina</taxon>
        <taxon>Eurotiomycetes</taxon>
        <taxon>Eurotiomycetidae</taxon>
        <taxon>Eurotiales</taxon>
        <taxon>Trichocomaceae</taxon>
        <taxon>Talaromyces</taxon>
        <taxon>Talaromyces sect. Islandici</taxon>
    </lineage>
</organism>